<organism evidence="4">
    <name type="scientific">Pseudogymnoascus destructans</name>
    <dbReference type="NCBI Taxonomy" id="655981"/>
    <lineage>
        <taxon>Eukaryota</taxon>
        <taxon>Fungi</taxon>
        <taxon>Dikarya</taxon>
        <taxon>Ascomycota</taxon>
        <taxon>Pezizomycotina</taxon>
        <taxon>Leotiomycetes</taxon>
        <taxon>Thelebolales</taxon>
        <taxon>Thelebolaceae</taxon>
        <taxon>Pseudogymnoascus</taxon>
    </lineage>
</organism>
<dbReference type="VEuPathDB" id="FungiDB:GMDG_04349"/>
<evidence type="ECO:0000313" key="4">
    <source>
        <dbReference type="EMBL" id="OAF58365.1"/>
    </source>
</evidence>
<dbReference type="EMBL" id="KV441397">
    <property type="protein sequence ID" value="OAF58365.1"/>
    <property type="molecule type" value="Genomic_DNA"/>
</dbReference>
<dbReference type="Proteomes" id="UP000077154">
    <property type="component" value="Unassembled WGS sequence"/>
</dbReference>
<protein>
    <submittedName>
        <fullName evidence="4">Uncharacterized protein</fullName>
    </submittedName>
</protein>
<feature type="transmembrane region" description="Helical" evidence="3">
    <location>
        <begin position="92"/>
        <end position="115"/>
    </location>
</feature>
<keyword evidence="3" id="KW-1133">Transmembrane helix</keyword>
<dbReference type="InterPro" id="IPR036908">
    <property type="entry name" value="RlpA-like_sf"/>
</dbReference>
<dbReference type="PANTHER" id="PTHR31836">
    <property type="match status" value="1"/>
</dbReference>
<dbReference type="InterPro" id="IPR051477">
    <property type="entry name" value="Expansin_CellWall"/>
</dbReference>
<dbReference type="RefSeq" id="XP_024323650.1">
    <property type="nucleotide sequence ID" value="XM_024470080.1"/>
</dbReference>
<dbReference type="AlphaFoldDB" id="A0A177A872"/>
<dbReference type="GeneID" id="36289539"/>
<gene>
    <name evidence="4" type="ORF">VC83_06480</name>
</gene>
<reference evidence="4" key="1">
    <citation type="submission" date="2016-03" db="EMBL/GenBank/DDBJ databases">
        <title>Updated assembly of Pseudogymnoascus destructans, the fungus causing white-nose syndrome of bats.</title>
        <authorList>
            <person name="Palmer J.M."/>
            <person name="Drees K.P."/>
            <person name="Foster J.T."/>
            <person name="Lindner D.L."/>
        </authorList>
    </citation>
    <scope>NUCLEOTIDE SEQUENCE [LARGE SCALE GENOMIC DNA]</scope>
    <source>
        <strain evidence="4">20631-21</strain>
    </source>
</reference>
<sequence>MATADPFANPPWEGNNAHLPTHPSPTASQSFQSSAALSISADEKAIESGAPYAAAPTYIAPATTAPRPGLKERLGGIMSPNRQYLGRSRRTVLLGALGLLALLVLVLGLGLGLGLKKAEGDSAALPLPGNATPHMGDLTYYSPGPGFGSCGLENSSSDPICAVSHLLYDAASISGNPNENPLCGRKLRVTHTDARDGKTRSVDVKVVDRCTGCKATDIDLSPGMFLKLAAEEEGRVVGTWAWLD</sequence>
<dbReference type="eggNOG" id="ENOG502S6X4">
    <property type="taxonomic scope" value="Eukaryota"/>
</dbReference>
<dbReference type="Gene3D" id="2.40.40.10">
    <property type="entry name" value="RlpA-like domain"/>
    <property type="match status" value="1"/>
</dbReference>
<evidence type="ECO:0000256" key="2">
    <source>
        <dbReference type="SAM" id="MobiDB-lite"/>
    </source>
</evidence>
<name>A0A177A872_9PEZI</name>
<keyword evidence="3" id="KW-0472">Membrane</keyword>
<dbReference type="OrthoDB" id="623670at2759"/>
<dbReference type="CDD" id="cd22191">
    <property type="entry name" value="DPBB_RlpA_EXP_N-like"/>
    <property type="match status" value="1"/>
</dbReference>
<evidence type="ECO:0000256" key="1">
    <source>
        <dbReference type="ARBA" id="ARBA00022729"/>
    </source>
</evidence>
<proteinExistence type="predicted"/>
<evidence type="ECO:0000256" key="3">
    <source>
        <dbReference type="SAM" id="Phobius"/>
    </source>
</evidence>
<keyword evidence="1" id="KW-0732">Signal</keyword>
<keyword evidence="3" id="KW-0812">Transmembrane</keyword>
<accession>A0A177A872</accession>
<feature type="region of interest" description="Disordered" evidence="2">
    <location>
        <begin position="1"/>
        <end position="34"/>
    </location>
</feature>
<feature type="compositionally biased region" description="Low complexity" evidence="2">
    <location>
        <begin position="24"/>
        <end position="34"/>
    </location>
</feature>
<dbReference type="PANTHER" id="PTHR31836:SF28">
    <property type="entry name" value="SRCR DOMAIN-CONTAINING PROTEIN-RELATED"/>
    <property type="match status" value="1"/>
</dbReference>
<dbReference type="SUPFAM" id="SSF50685">
    <property type="entry name" value="Barwin-like endoglucanases"/>
    <property type="match status" value="1"/>
</dbReference>